<dbReference type="AlphaFoldDB" id="A0A0P9JDF6"/>
<gene>
    <name evidence="1" type="ORF">ALQ49_101487</name>
</gene>
<organism evidence="1 2">
    <name type="scientific">Pseudomonas syringae pv. apii</name>
    <dbReference type="NCBI Taxonomy" id="81036"/>
    <lineage>
        <taxon>Bacteria</taxon>
        <taxon>Pseudomonadati</taxon>
        <taxon>Pseudomonadota</taxon>
        <taxon>Gammaproteobacteria</taxon>
        <taxon>Pseudomonadales</taxon>
        <taxon>Pseudomonadaceae</taxon>
        <taxon>Pseudomonas</taxon>
    </lineage>
</organism>
<name>A0A0P9JDF6_9PSED</name>
<evidence type="ECO:0000313" key="1">
    <source>
        <dbReference type="EMBL" id="RMN94171.1"/>
    </source>
</evidence>
<reference evidence="1 2" key="1">
    <citation type="submission" date="2018-08" db="EMBL/GenBank/DDBJ databases">
        <title>Recombination of ecologically and evolutionarily significant loci maintains genetic cohesion in the Pseudomonas syringae species complex.</title>
        <authorList>
            <person name="Dillon M."/>
            <person name="Thakur S."/>
            <person name="Almeida R.N.D."/>
            <person name="Weir B.S."/>
            <person name="Guttman D.S."/>
        </authorList>
    </citation>
    <scope>NUCLEOTIDE SEQUENCE [LARGE SCALE GENOMIC DNA]</scope>
    <source>
        <strain evidence="1 2">1089_5</strain>
    </source>
</reference>
<proteinExistence type="predicted"/>
<protein>
    <submittedName>
        <fullName evidence="1">Uncharacterized protein</fullName>
    </submittedName>
</protein>
<accession>A0A0P9JDF6</accession>
<dbReference type="EMBL" id="RBPL01000092">
    <property type="protein sequence ID" value="RMN94171.1"/>
    <property type="molecule type" value="Genomic_DNA"/>
</dbReference>
<evidence type="ECO:0000313" key="2">
    <source>
        <dbReference type="Proteomes" id="UP000278062"/>
    </source>
</evidence>
<sequence length="38" mass="4288">MTASSAEVRLLFKMCHPGHKSTDAALAVRLSLPIWRRH</sequence>
<dbReference type="Proteomes" id="UP000278062">
    <property type="component" value="Unassembled WGS sequence"/>
</dbReference>
<comment type="caution">
    <text evidence="1">The sequence shown here is derived from an EMBL/GenBank/DDBJ whole genome shotgun (WGS) entry which is preliminary data.</text>
</comment>